<dbReference type="InterPro" id="IPR018027">
    <property type="entry name" value="Asn/Gln_amidotransferase"/>
</dbReference>
<comment type="similarity">
    <text evidence="1 10">Belongs to the GatB/GatE family. GatB subfamily.</text>
</comment>
<evidence type="ECO:0000256" key="4">
    <source>
        <dbReference type="ARBA" id="ARBA00022741"/>
    </source>
</evidence>
<dbReference type="Pfam" id="PF02934">
    <property type="entry name" value="GatB_N"/>
    <property type="match status" value="1"/>
</dbReference>
<protein>
    <recommendedName>
        <fullName evidence="10">Aspartyl/glutamyl-tRNA(Asn/Gln) amidotransferase subunit B</fullName>
        <shortName evidence="10">Asp/Glu-ADT subunit B</shortName>
        <ecNumber evidence="10">6.3.5.-</ecNumber>
    </recommendedName>
</protein>
<evidence type="ECO:0000256" key="10">
    <source>
        <dbReference type="HAMAP-Rule" id="MF_00121"/>
    </source>
</evidence>
<evidence type="ECO:0000256" key="2">
    <source>
        <dbReference type="ARBA" id="ARBA00011123"/>
    </source>
</evidence>
<evidence type="ECO:0000256" key="9">
    <source>
        <dbReference type="ARBA" id="ARBA00047913"/>
    </source>
</evidence>
<dbReference type="EC" id="6.3.5.-" evidence="10"/>
<dbReference type="NCBIfam" id="TIGR00133">
    <property type="entry name" value="gatB"/>
    <property type="match status" value="1"/>
</dbReference>
<keyword evidence="5 10" id="KW-0067">ATP-binding</keyword>
<dbReference type="InterPro" id="IPR023168">
    <property type="entry name" value="GatB_Yqey_C_2"/>
</dbReference>
<evidence type="ECO:0000259" key="11">
    <source>
        <dbReference type="SMART" id="SM00845"/>
    </source>
</evidence>
<dbReference type="InterPro" id="IPR014746">
    <property type="entry name" value="Gln_synth/guanido_kin_cat_dom"/>
</dbReference>
<dbReference type="GO" id="GO:0006412">
    <property type="term" value="P:translation"/>
    <property type="evidence" value="ECO:0007669"/>
    <property type="project" value="UniProtKB-UniRule"/>
</dbReference>
<dbReference type="Gene3D" id="1.10.150.380">
    <property type="entry name" value="GatB domain, N-terminal subdomain"/>
    <property type="match status" value="1"/>
</dbReference>
<keyword evidence="4 10" id="KW-0547">Nucleotide-binding</keyword>
<dbReference type="GO" id="GO:0050566">
    <property type="term" value="F:asparaginyl-tRNA synthase (glutamine-hydrolyzing) activity"/>
    <property type="evidence" value="ECO:0007669"/>
    <property type="project" value="RHEA"/>
</dbReference>
<comment type="subunit">
    <text evidence="2 10">Heterotrimer of A, B and C subunits.</text>
</comment>
<dbReference type="Proteomes" id="UP000179003">
    <property type="component" value="Unassembled WGS sequence"/>
</dbReference>
<evidence type="ECO:0000256" key="1">
    <source>
        <dbReference type="ARBA" id="ARBA00005306"/>
    </source>
</evidence>
<dbReference type="PROSITE" id="PS01234">
    <property type="entry name" value="GATB"/>
    <property type="match status" value="1"/>
</dbReference>
<dbReference type="InterPro" id="IPR042114">
    <property type="entry name" value="GatB_C_1"/>
</dbReference>
<proteinExistence type="inferred from homology"/>
<dbReference type="GO" id="GO:0005524">
    <property type="term" value="F:ATP binding"/>
    <property type="evidence" value="ECO:0007669"/>
    <property type="project" value="UniProtKB-KW"/>
</dbReference>
<sequence length="473" mass="53460">MKNYKTTIGLEIHAELKTRTKMFCNSKNDPDEIRSNMNVCPVCMAHPGTLPVMNKEAVKSVLKVGLAIGGKLADFTEFDRKNYFYPDIPKGYQISQYKYPLVSGGNLKGVEITRVHLEEDTAKSTHDEKGHSLVDFNRAGIPLMELVTEPVVGSAQQASAFARELQLLLRYLGVGEANMEKGEMRIEANISVSDNEHFGTKVEVKNLNSFKVVEKAIDYEVKRQIEVLEEGGEIIQETRGWDENKQKTFSQRVKEGSADYRYFPDPDLPKLKLSEIAEFNKDVLENALPELPWEKRERFLRDFGIKEEDVEMYVIDETYRNLFEAVVIEIGDNKDLIKLASNYITSDLVGMVKNSEVGGVENVDKDNFSELIKMVGENKVSSRGAKDILKILFEKGGNSKKIAEENNLLQKNDISDLKNVVEKVIIENQETVKEYKKGKETAIKYLMGQAMKATKGSANPKVLQDLLKSLLKE</sequence>
<dbReference type="SUPFAM" id="SSF89095">
    <property type="entry name" value="GatB/YqeY motif"/>
    <property type="match status" value="1"/>
</dbReference>
<evidence type="ECO:0000313" key="13">
    <source>
        <dbReference type="Proteomes" id="UP000179003"/>
    </source>
</evidence>
<dbReference type="InterPro" id="IPR017958">
    <property type="entry name" value="Gln-tRNA_amidoTrfase_suB_CS"/>
</dbReference>
<dbReference type="InterPro" id="IPR017959">
    <property type="entry name" value="Asn/Gln-tRNA_amidoTrfase_suB/E"/>
</dbReference>
<feature type="domain" description="Asn/Gln amidotransferase" evidence="11">
    <location>
        <begin position="321"/>
        <end position="471"/>
    </location>
</feature>
<comment type="catalytic activity">
    <reaction evidence="9 10">
        <text>L-glutamyl-tRNA(Gln) + L-glutamine + ATP + H2O = L-glutaminyl-tRNA(Gln) + L-glutamate + ADP + phosphate + H(+)</text>
        <dbReference type="Rhea" id="RHEA:17521"/>
        <dbReference type="Rhea" id="RHEA-COMP:9681"/>
        <dbReference type="Rhea" id="RHEA-COMP:9684"/>
        <dbReference type="ChEBI" id="CHEBI:15377"/>
        <dbReference type="ChEBI" id="CHEBI:15378"/>
        <dbReference type="ChEBI" id="CHEBI:29985"/>
        <dbReference type="ChEBI" id="CHEBI:30616"/>
        <dbReference type="ChEBI" id="CHEBI:43474"/>
        <dbReference type="ChEBI" id="CHEBI:58359"/>
        <dbReference type="ChEBI" id="CHEBI:78520"/>
        <dbReference type="ChEBI" id="CHEBI:78521"/>
        <dbReference type="ChEBI" id="CHEBI:456216"/>
    </reaction>
</comment>
<dbReference type="AlphaFoldDB" id="A0A1F5EIG9"/>
<evidence type="ECO:0000256" key="3">
    <source>
        <dbReference type="ARBA" id="ARBA00022598"/>
    </source>
</evidence>
<organism evidence="12 13">
    <name type="scientific">Candidatus Campbellbacteria bacterium RIFOXYC2_FULL_35_25</name>
    <dbReference type="NCBI Taxonomy" id="1797582"/>
    <lineage>
        <taxon>Bacteria</taxon>
        <taxon>Candidatus Campbelliibacteriota</taxon>
    </lineage>
</organism>
<reference evidence="12 13" key="1">
    <citation type="journal article" date="2016" name="Nat. Commun.">
        <title>Thousands of microbial genomes shed light on interconnected biogeochemical processes in an aquifer system.</title>
        <authorList>
            <person name="Anantharaman K."/>
            <person name="Brown C.T."/>
            <person name="Hug L.A."/>
            <person name="Sharon I."/>
            <person name="Castelle C.J."/>
            <person name="Probst A.J."/>
            <person name="Thomas B.C."/>
            <person name="Singh A."/>
            <person name="Wilkins M.J."/>
            <person name="Karaoz U."/>
            <person name="Brodie E.L."/>
            <person name="Williams K.H."/>
            <person name="Hubbard S.S."/>
            <person name="Banfield J.F."/>
        </authorList>
    </citation>
    <scope>NUCLEOTIDE SEQUENCE [LARGE SCALE GENOMIC DNA]</scope>
</reference>
<dbReference type="Pfam" id="PF02637">
    <property type="entry name" value="GatB_Yqey"/>
    <property type="match status" value="1"/>
</dbReference>
<dbReference type="NCBIfam" id="NF004014">
    <property type="entry name" value="PRK05477.1-4"/>
    <property type="match status" value="1"/>
</dbReference>
<dbReference type="FunFam" id="1.10.10.410:FF:000001">
    <property type="entry name" value="Aspartyl/glutamyl-tRNA(Asn/Gln) amidotransferase subunit B"/>
    <property type="match status" value="1"/>
</dbReference>
<dbReference type="EMBL" id="MFAE01000006">
    <property type="protein sequence ID" value="OGD67229.1"/>
    <property type="molecule type" value="Genomic_DNA"/>
</dbReference>
<dbReference type="Gene3D" id="1.10.10.410">
    <property type="match status" value="1"/>
</dbReference>
<name>A0A1F5EIG9_9BACT</name>
<comment type="caution">
    <text evidence="12">The sequence shown here is derived from an EMBL/GenBank/DDBJ whole genome shotgun (WGS) entry which is preliminary data.</text>
</comment>
<dbReference type="STRING" id="1797582.A2442_00455"/>
<dbReference type="InterPro" id="IPR003789">
    <property type="entry name" value="Asn/Gln_tRNA_amidoTrase-B-like"/>
</dbReference>
<evidence type="ECO:0000256" key="5">
    <source>
        <dbReference type="ARBA" id="ARBA00022840"/>
    </source>
</evidence>
<accession>A0A1F5EIG9</accession>
<evidence type="ECO:0000313" key="12">
    <source>
        <dbReference type="EMBL" id="OGD67229.1"/>
    </source>
</evidence>
<dbReference type="InterPro" id="IPR004413">
    <property type="entry name" value="GatB"/>
</dbReference>
<dbReference type="PANTHER" id="PTHR11659">
    <property type="entry name" value="GLUTAMYL-TRNA GLN AMIDOTRANSFERASE SUBUNIT B MITOCHONDRIAL AND PROKARYOTIC PET112-RELATED"/>
    <property type="match status" value="1"/>
</dbReference>
<gene>
    <name evidence="10" type="primary">gatB</name>
    <name evidence="12" type="ORF">A2442_00455</name>
</gene>
<comment type="function">
    <text evidence="7 10">Allows the formation of correctly charged Asn-tRNA(Asn) or Gln-tRNA(Gln) through the transamidation of misacylated Asp-tRNA(Asn) or Glu-tRNA(Gln) in organisms which lack either or both of asparaginyl-tRNA or glutaminyl-tRNA synthetases. The reaction takes place in the presence of glutamine and ATP through an activated phospho-Asp-tRNA(Asn) or phospho-Glu-tRNA(Gln).</text>
</comment>
<dbReference type="HAMAP" id="MF_00121">
    <property type="entry name" value="GatB"/>
    <property type="match status" value="1"/>
</dbReference>
<evidence type="ECO:0000256" key="7">
    <source>
        <dbReference type="ARBA" id="ARBA00024799"/>
    </source>
</evidence>
<dbReference type="SUPFAM" id="SSF55931">
    <property type="entry name" value="Glutamine synthetase/guanido kinase"/>
    <property type="match status" value="1"/>
</dbReference>
<dbReference type="GO" id="GO:0050567">
    <property type="term" value="F:glutaminyl-tRNA synthase (glutamine-hydrolyzing) activity"/>
    <property type="evidence" value="ECO:0007669"/>
    <property type="project" value="UniProtKB-UniRule"/>
</dbReference>
<keyword evidence="6 10" id="KW-0648">Protein biosynthesis</keyword>
<dbReference type="SMART" id="SM00845">
    <property type="entry name" value="GatB_Yqey"/>
    <property type="match status" value="1"/>
</dbReference>
<evidence type="ECO:0000256" key="6">
    <source>
        <dbReference type="ARBA" id="ARBA00022917"/>
    </source>
</evidence>
<dbReference type="InterPro" id="IPR006075">
    <property type="entry name" value="Asn/Gln-tRNA_Trfase_suB/E_cat"/>
</dbReference>
<keyword evidence="3 10" id="KW-0436">Ligase</keyword>
<comment type="catalytic activity">
    <reaction evidence="8 10">
        <text>L-aspartyl-tRNA(Asn) + L-glutamine + ATP + H2O = L-asparaginyl-tRNA(Asn) + L-glutamate + ADP + phosphate + 2 H(+)</text>
        <dbReference type="Rhea" id="RHEA:14513"/>
        <dbReference type="Rhea" id="RHEA-COMP:9674"/>
        <dbReference type="Rhea" id="RHEA-COMP:9677"/>
        <dbReference type="ChEBI" id="CHEBI:15377"/>
        <dbReference type="ChEBI" id="CHEBI:15378"/>
        <dbReference type="ChEBI" id="CHEBI:29985"/>
        <dbReference type="ChEBI" id="CHEBI:30616"/>
        <dbReference type="ChEBI" id="CHEBI:43474"/>
        <dbReference type="ChEBI" id="CHEBI:58359"/>
        <dbReference type="ChEBI" id="CHEBI:78515"/>
        <dbReference type="ChEBI" id="CHEBI:78516"/>
        <dbReference type="ChEBI" id="CHEBI:456216"/>
    </reaction>
</comment>
<dbReference type="NCBIfam" id="NF004012">
    <property type="entry name" value="PRK05477.1-2"/>
    <property type="match status" value="1"/>
</dbReference>
<evidence type="ECO:0000256" key="8">
    <source>
        <dbReference type="ARBA" id="ARBA00047380"/>
    </source>
</evidence>